<comment type="caution">
    <text evidence="1">The sequence shown here is derived from an EMBL/GenBank/DDBJ whole genome shotgun (WGS) entry which is preliminary data.</text>
</comment>
<dbReference type="STRING" id="29845.A0A1V6RYR3"/>
<evidence type="ECO:0000313" key="1">
    <source>
        <dbReference type="EMBL" id="OQE06942.1"/>
    </source>
</evidence>
<sequence length="143" mass="16194">MRLLPGTKPGSTPFFVEIVVPQPSGRRTATGGVVPGEQPVIYDAQACVNLTIYASAKGYFDDTGLSMPKKLLWVLVYMHGRLWFHRRQRPISVHDTTKTTEPVAREPIGLIIVSIDYQLNWQGFIACYELLDDQEAWRAYIQL</sequence>
<accession>A0A1V6RYR3</accession>
<protein>
    <submittedName>
        <fullName evidence="1">Uncharacterized protein</fullName>
    </submittedName>
</protein>
<dbReference type="Proteomes" id="UP000191518">
    <property type="component" value="Unassembled WGS sequence"/>
</dbReference>
<dbReference type="AlphaFoldDB" id="A0A1V6RYR3"/>
<name>A0A1V6RYR3_9EURO</name>
<organism evidence="1 2">
    <name type="scientific">Penicillium vulpinum</name>
    <dbReference type="NCBI Taxonomy" id="29845"/>
    <lineage>
        <taxon>Eukaryota</taxon>
        <taxon>Fungi</taxon>
        <taxon>Dikarya</taxon>
        <taxon>Ascomycota</taxon>
        <taxon>Pezizomycotina</taxon>
        <taxon>Eurotiomycetes</taxon>
        <taxon>Eurotiomycetidae</taxon>
        <taxon>Eurotiales</taxon>
        <taxon>Aspergillaceae</taxon>
        <taxon>Penicillium</taxon>
    </lineage>
</organism>
<evidence type="ECO:0000313" key="2">
    <source>
        <dbReference type="Proteomes" id="UP000191518"/>
    </source>
</evidence>
<keyword evidence="2" id="KW-1185">Reference proteome</keyword>
<gene>
    <name evidence="1" type="ORF">PENVUL_c015G05892</name>
</gene>
<dbReference type="EMBL" id="MDYP01000015">
    <property type="protein sequence ID" value="OQE06942.1"/>
    <property type="molecule type" value="Genomic_DNA"/>
</dbReference>
<proteinExistence type="predicted"/>
<dbReference type="InterPro" id="IPR029058">
    <property type="entry name" value="AB_hydrolase_fold"/>
</dbReference>
<reference evidence="2" key="1">
    <citation type="journal article" date="2017" name="Nat. Microbiol.">
        <title>Global analysis of biosynthetic gene clusters reveals vast potential of secondary metabolite production in Penicillium species.</title>
        <authorList>
            <person name="Nielsen J.C."/>
            <person name="Grijseels S."/>
            <person name="Prigent S."/>
            <person name="Ji B."/>
            <person name="Dainat J."/>
            <person name="Nielsen K.F."/>
            <person name="Frisvad J.C."/>
            <person name="Workman M."/>
            <person name="Nielsen J."/>
        </authorList>
    </citation>
    <scope>NUCLEOTIDE SEQUENCE [LARGE SCALE GENOMIC DNA]</scope>
    <source>
        <strain evidence="2">IBT 29486</strain>
    </source>
</reference>
<dbReference type="GO" id="GO:0017000">
    <property type="term" value="P:antibiotic biosynthetic process"/>
    <property type="evidence" value="ECO:0007669"/>
    <property type="project" value="UniProtKB-ARBA"/>
</dbReference>
<dbReference type="Gene3D" id="3.40.50.1820">
    <property type="entry name" value="alpha/beta hydrolase"/>
    <property type="match status" value="1"/>
</dbReference>
<dbReference type="GO" id="GO:0072330">
    <property type="term" value="P:monocarboxylic acid biosynthetic process"/>
    <property type="evidence" value="ECO:0007669"/>
    <property type="project" value="UniProtKB-ARBA"/>
</dbReference>